<dbReference type="GO" id="GO:0016798">
    <property type="term" value="F:hydrolase activity, acting on glycosyl bonds"/>
    <property type="evidence" value="ECO:0007669"/>
    <property type="project" value="UniProtKB-KW"/>
</dbReference>
<feature type="domain" description="Glycoside hydrolase family 3 N-terminal" evidence="4">
    <location>
        <begin position="10"/>
        <end position="331"/>
    </location>
</feature>
<dbReference type="EC" id="3.2.1.-" evidence="5"/>
<dbReference type="InterPro" id="IPR036962">
    <property type="entry name" value="Glyco_hydro_3_N_sf"/>
</dbReference>
<protein>
    <submittedName>
        <fullName evidence="5">Glycoside hydrolase family 3 protein</fullName>
        <ecNumber evidence="5">3.2.1.-</ecNumber>
    </submittedName>
</protein>
<name>A0ABV8JXI3_9BACL</name>
<evidence type="ECO:0000313" key="5">
    <source>
        <dbReference type="EMBL" id="MFC4099647.1"/>
    </source>
</evidence>
<comment type="caution">
    <text evidence="5">The sequence shown here is derived from an EMBL/GenBank/DDBJ whole genome shotgun (WGS) entry which is preliminary data.</text>
</comment>
<proteinExistence type="inferred from homology"/>
<dbReference type="Proteomes" id="UP001595715">
    <property type="component" value="Unassembled WGS sequence"/>
</dbReference>
<evidence type="ECO:0000259" key="4">
    <source>
        <dbReference type="Pfam" id="PF00933"/>
    </source>
</evidence>
<dbReference type="InterPro" id="IPR017853">
    <property type="entry name" value="GH"/>
</dbReference>
<dbReference type="SUPFAM" id="SSF51445">
    <property type="entry name" value="(Trans)glycosidases"/>
    <property type="match status" value="1"/>
</dbReference>
<evidence type="ECO:0000256" key="2">
    <source>
        <dbReference type="ARBA" id="ARBA00022801"/>
    </source>
</evidence>
<organism evidence="5 6">
    <name type="scientific">Paenibacillus xanthanilyticus</name>
    <dbReference type="NCBI Taxonomy" id="1783531"/>
    <lineage>
        <taxon>Bacteria</taxon>
        <taxon>Bacillati</taxon>
        <taxon>Bacillota</taxon>
        <taxon>Bacilli</taxon>
        <taxon>Bacillales</taxon>
        <taxon>Paenibacillaceae</taxon>
        <taxon>Paenibacillus</taxon>
    </lineage>
</organism>
<accession>A0ABV8JXI3</accession>
<dbReference type="PANTHER" id="PTHR30480">
    <property type="entry name" value="BETA-HEXOSAMINIDASE-RELATED"/>
    <property type="match status" value="1"/>
</dbReference>
<dbReference type="SUPFAM" id="SSF52279">
    <property type="entry name" value="Beta-D-glucan exohydrolase, C-terminal domain"/>
    <property type="match status" value="1"/>
</dbReference>
<keyword evidence="3 5" id="KW-0326">Glycosidase</keyword>
<keyword evidence="6" id="KW-1185">Reference proteome</keyword>
<dbReference type="Gene3D" id="3.40.50.1700">
    <property type="entry name" value="Glycoside hydrolase family 3 C-terminal domain"/>
    <property type="match status" value="1"/>
</dbReference>
<evidence type="ECO:0000256" key="3">
    <source>
        <dbReference type="ARBA" id="ARBA00023295"/>
    </source>
</evidence>
<evidence type="ECO:0000256" key="1">
    <source>
        <dbReference type="ARBA" id="ARBA00005336"/>
    </source>
</evidence>
<dbReference type="Pfam" id="PF00933">
    <property type="entry name" value="Glyco_hydro_3"/>
    <property type="match status" value="1"/>
</dbReference>
<dbReference type="EMBL" id="JBHSAM010000020">
    <property type="protein sequence ID" value="MFC4099647.1"/>
    <property type="molecule type" value="Genomic_DNA"/>
</dbReference>
<dbReference type="InterPro" id="IPR050226">
    <property type="entry name" value="NagZ_Beta-hexosaminidase"/>
</dbReference>
<dbReference type="PANTHER" id="PTHR30480:SF16">
    <property type="entry name" value="GLYCOSIDE HYDROLASE FAMILY 3 DOMAIN PROTEIN"/>
    <property type="match status" value="1"/>
</dbReference>
<keyword evidence="2 5" id="KW-0378">Hydrolase</keyword>
<gene>
    <name evidence="5" type="ORF">ACFOZ8_08260</name>
</gene>
<comment type="similarity">
    <text evidence="1">Belongs to the glycosyl hydrolase 3 family.</text>
</comment>
<dbReference type="InterPro" id="IPR036881">
    <property type="entry name" value="Glyco_hydro_3_C_sf"/>
</dbReference>
<sequence>MTQDIHKLSLKEKIGQLFVFGFQGYEPAPEILDLIERYGVGGVIYFTRNIVDAKQVHELSQSLNDAGRKAGRVPMFIAIDQEGGMVARLVKGITLTPGNMALGATGDADAAGDTARISGEQLRAVGVNLNFAPVVDVNNNPDNPVINVRSYGDNAELVSEFGLAAVRGYQSAGVSATVKHFPGHGDTNVDSHHALAMLAHDRARLEEIELVPFRRTAEDADFVMTAHVGLPALDPSGVPSTLSKPILTGLLREDIGYQGIIITDCLEMDAIDKNYGPGKGSVMALQAGADMVLVSHTPAKHREALAAVEAAVASGELSEERIDASVKRILAAKAKRGLYEPLKPWAEIEASLDTPEQRQVVEKWSEASVTLVKNEGGLLPLRKEAKTLVLWPEIVAVSVADEMLSEDGTLGARLAHRLADVVERKVTDPSALEGLEQFEQIVFVSYDAAKFAAERAMAAKLAELAPDRTVAVSVRNPLDLLLYPDVKAFLAVYECRPLALEAAAKALTGELAPVGRLPLRISEQYPLGWRWQQA</sequence>
<evidence type="ECO:0000313" key="6">
    <source>
        <dbReference type="Proteomes" id="UP001595715"/>
    </source>
</evidence>
<reference evidence="6" key="1">
    <citation type="journal article" date="2019" name="Int. J. Syst. Evol. Microbiol.">
        <title>The Global Catalogue of Microorganisms (GCM) 10K type strain sequencing project: providing services to taxonomists for standard genome sequencing and annotation.</title>
        <authorList>
            <consortium name="The Broad Institute Genomics Platform"/>
            <consortium name="The Broad Institute Genome Sequencing Center for Infectious Disease"/>
            <person name="Wu L."/>
            <person name="Ma J."/>
        </authorList>
    </citation>
    <scope>NUCLEOTIDE SEQUENCE [LARGE SCALE GENOMIC DNA]</scope>
    <source>
        <strain evidence="6">IBRC-M 10987</strain>
    </source>
</reference>
<dbReference type="Gene3D" id="3.20.20.300">
    <property type="entry name" value="Glycoside hydrolase, family 3, N-terminal domain"/>
    <property type="match status" value="1"/>
</dbReference>
<dbReference type="InterPro" id="IPR001764">
    <property type="entry name" value="Glyco_hydro_3_N"/>
</dbReference>
<dbReference type="RefSeq" id="WP_377718335.1">
    <property type="nucleotide sequence ID" value="NZ_JBHSAM010000020.1"/>
</dbReference>